<name>A0ACB7TIY8_HYAAI</name>
<proteinExistence type="predicted"/>
<comment type="caution">
    <text evidence="1">The sequence shown here is derived from an EMBL/GenBank/DDBJ whole genome shotgun (WGS) entry which is preliminary data.</text>
</comment>
<protein>
    <submittedName>
        <fullName evidence="1">Uncharacterized protein</fullName>
    </submittedName>
</protein>
<dbReference type="EMBL" id="CM023481">
    <property type="protein sequence ID" value="KAH6947015.1"/>
    <property type="molecule type" value="Genomic_DNA"/>
</dbReference>
<dbReference type="Proteomes" id="UP000821845">
    <property type="component" value="Chromosome 1"/>
</dbReference>
<keyword evidence="2" id="KW-1185">Reference proteome</keyword>
<evidence type="ECO:0000313" key="2">
    <source>
        <dbReference type="Proteomes" id="UP000821845"/>
    </source>
</evidence>
<evidence type="ECO:0000313" key="1">
    <source>
        <dbReference type="EMBL" id="KAH6947015.1"/>
    </source>
</evidence>
<reference evidence="1" key="1">
    <citation type="submission" date="2020-05" db="EMBL/GenBank/DDBJ databases">
        <title>Large-scale comparative analyses of tick genomes elucidate their genetic diversity and vector capacities.</title>
        <authorList>
            <person name="Jia N."/>
            <person name="Wang J."/>
            <person name="Shi W."/>
            <person name="Du L."/>
            <person name="Sun Y."/>
            <person name="Zhan W."/>
            <person name="Jiang J."/>
            <person name="Wang Q."/>
            <person name="Zhang B."/>
            <person name="Ji P."/>
            <person name="Sakyi L.B."/>
            <person name="Cui X."/>
            <person name="Yuan T."/>
            <person name="Jiang B."/>
            <person name="Yang W."/>
            <person name="Lam T.T.-Y."/>
            <person name="Chang Q."/>
            <person name="Ding S."/>
            <person name="Wang X."/>
            <person name="Zhu J."/>
            <person name="Ruan X."/>
            <person name="Zhao L."/>
            <person name="Wei J."/>
            <person name="Que T."/>
            <person name="Du C."/>
            <person name="Cheng J."/>
            <person name="Dai P."/>
            <person name="Han X."/>
            <person name="Huang E."/>
            <person name="Gao Y."/>
            <person name="Liu J."/>
            <person name="Shao H."/>
            <person name="Ye R."/>
            <person name="Li L."/>
            <person name="Wei W."/>
            <person name="Wang X."/>
            <person name="Wang C."/>
            <person name="Yang T."/>
            <person name="Huo Q."/>
            <person name="Li W."/>
            <person name="Guo W."/>
            <person name="Chen H."/>
            <person name="Zhou L."/>
            <person name="Ni X."/>
            <person name="Tian J."/>
            <person name="Zhou Y."/>
            <person name="Sheng Y."/>
            <person name="Liu T."/>
            <person name="Pan Y."/>
            <person name="Xia L."/>
            <person name="Li J."/>
            <person name="Zhao F."/>
            <person name="Cao W."/>
        </authorList>
    </citation>
    <scope>NUCLEOTIDE SEQUENCE</scope>
    <source>
        <strain evidence="1">Hyas-2018</strain>
    </source>
</reference>
<organism evidence="1 2">
    <name type="scientific">Hyalomma asiaticum</name>
    <name type="common">Tick</name>
    <dbReference type="NCBI Taxonomy" id="266040"/>
    <lineage>
        <taxon>Eukaryota</taxon>
        <taxon>Metazoa</taxon>
        <taxon>Ecdysozoa</taxon>
        <taxon>Arthropoda</taxon>
        <taxon>Chelicerata</taxon>
        <taxon>Arachnida</taxon>
        <taxon>Acari</taxon>
        <taxon>Parasitiformes</taxon>
        <taxon>Ixodida</taxon>
        <taxon>Ixodoidea</taxon>
        <taxon>Ixodidae</taxon>
        <taxon>Hyalomminae</taxon>
        <taxon>Hyalomma</taxon>
    </lineage>
</organism>
<accession>A0ACB7TIY8</accession>
<sequence length="163" mass="18861">MSVQKEWNAALFVNRLSRGIRGNYCLVKIELPVYMDEDMFAVWDTARRNLSLVTSASQFFEGARRNKHIVASLERVYRHRALLEELAEVQCVSVVEVAAALREQVRAFEDVHDFMRLAGVVKERVACHPRLDGRVQLDDLNEYCWIAIRRYLMLADVVDECAD</sequence>
<gene>
    <name evidence="1" type="ORF">HPB50_016661</name>
</gene>